<evidence type="ECO:0000313" key="4">
    <source>
        <dbReference type="Proteomes" id="UP001073227"/>
    </source>
</evidence>
<reference evidence="3" key="1">
    <citation type="submission" date="2022-10" db="EMBL/GenBank/DDBJ databases">
        <title>Hoeflea sp. G2-23, isolated from marine algae.</title>
        <authorList>
            <person name="Kristyanto S."/>
            <person name="Kim J.M."/>
            <person name="Jeon C.O."/>
        </authorList>
    </citation>
    <scope>NUCLEOTIDE SEQUENCE</scope>
    <source>
        <strain evidence="3">G2-23</strain>
    </source>
</reference>
<dbReference type="GO" id="GO:0004386">
    <property type="term" value="F:helicase activity"/>
    <property type="evidence" value="ECO:0007669"/>
    <property type="project" value="UniProtKB-KW"/>
</dbReference>
<dbReference type="PROSITE" id="PS51192">
    <property type="entry name" value="HELICASE_ATP_BIND_1"/>
    <property type="match status" value="1"/>
</dbReference>
<dbReference type="SMART" id="SM00487">
    <property type="entry name" value="DEXDc"/>
    <property type="match status" value="1"/>
</dbReference>
<comment type="caution">
    <text evidence="3">The sequence shown here is derived from an EMBL/GenBank/DDBJ whole genome shotgun (WGS) entry which is preliminary data.</text>
</comment>
<dbReference type="RefSeq" id="WP_267656662.1">
    <property type="nucleotide sequence ID" value="NZ_JAOVZR010000004.1"/>
</dbReference>
<gene>
    <name evidence="3" type="ORF">OEG84_25225</name>
</gene>
<dbReference type="PANTHER" id="PTHR10799">
    <property type="entry name" value="SNF2/RAD54 HELICASE FAMILY"/>
    <property type="match status" value="1"/>
</dbReference>
<dbReference type="InterPro" id="IPR014001">
    <property type="entry name" value="Helicase_ATP-bd"/>
</dbReference>
<keyword evidence="3" id="KW-0067">ATP-binding</keyword>
<dbReference type="InterPro" id="IPR027417">
    <property type="entry name" value="P-loop_NTPase"/>
</dbReference>
<dbReference type="InterPro" id="IPR001650">
    <property type="entry name" value="Helicase_C-like"/>
</dbReference>
<proteinExistence type="predicted"/>
<dbReference type="Gene3D" id="3.40.50.300">
    <property type="entry name" value="P-loop containing nucleotide triphosphate hydrolases"/>
    <property type="match status" value="2"/>
</dbReference>
<dbReference type="Pfam" id="PF00271">
    <property type="entry name" value="Helicase_C"/>
    <property type="match status" value="1"/>
</dbReference>
<feature type="domain" description="Helicase ATP-binding" evidence="1">
    <location>
        <begin position="50"/>
        <end position="199"/>
    </location>
</feature>
<keyword evidence="3" id="KW-0347">Helicase</keyword>
<dbReference type="Proteomes" id="UP001073227">
    <property type="component" value="Unassembled WGS sequence"/>
</dbReference>
<dbReference type="EMBL" id="JAOVZR010000004">
    <property type="protein sequence ID" value="MCY0150911.1"/>
    <property type="molecule type" value="Genomic_DNA"/>
</dbReference>
<dbReference type="SMART" id="SM00490">
    <property type="entry name" value="HELICc"/>
    <property type="match status" value="1"/>
</dbReference>
<sequence>MTSHVLSANTGILPEYADLIARKAVAFTPRGFDQIPDLHPDLFPHQRAVTEFALHAGCAAMFLDTGLGKSFSALEWGRVVVEKTNKPVIMLAPLAVGPQHEREARRFGIDAKYIRTADEIEGPARIYITNYERIDNFLVNQFGGVILDESSILKSFAGVTTRKLISLFSQTPYRLCCTATPAPNDHTELGQHSAFLGIMDAPEMMSRWFIADQQNAGKYRLKKPAVKAFWRWVASWSRCVSLPSDLGFPDDGYVLPKIRTYEHTVKADRTINAGEESKGKLAGQQRLFRMPDTSATAIHAEKRLTCQDRADLVAECVDSDPEEQWLIWCDTDYDADAVAERIPGAEEVRGSMQLSLKESRLDAFAQGSLRVLITKPSIAGYGLNLQGCARMAFAGLSFSYENYYQAIRRCWRFGQKREVEVHIAMADTEAAIKRVIDRKSGDHLAMKHEMQIAMREAAANSRVLQTYEPKQEATLPAWISA</sequence>
<name>A0ABT3ZGH4_9HYPH</name>
<dbReference type="SUPFAM" id="SSF52540">
    <property type="entry name" value="P-loop containing nucleoside triphosphate hydrolases"/>
    <property type="match status" value="2"/>
</dbReference>
<evidence type="ECO:0000259" key="2">
    <source>
        <dbReference type="PROSITE" id="PS51194"/>
    </source>
</evidence>
<feature type="domain" description="Helicase C-terminal" evidence="2">
    <location>
        <begin position="308"/>
        <end position="458"/>
    </location>
</feature>
<organism evidence="3 4">
    <name type="scientific">Hoeflea algicola</name>
    <dbReference type="NCBI Taxonomy" id="2983763"/>
    <lineage>
        <taxon>Bacteria</taxon>
        <taxon>Pseudomonadati</taxon>
        <taxon>Pseudomonadota</taxon>
        <taxon>Alphaproteobacteria</taxon>
        <taxon>Hyphomicrobiales</taxon>
        <taxon>Rhizobiaceae</taxon>
        <taxon>Hoeflea</taxon>
    </lineage>
</organism>
<evidence type="ECO:0000259" key="1">
    <source>
        <dbReference type="PROSITE" id="PS51192"/>
    </source>
</evidence>
<keyword evidence="4" id="KW-1185">Reference proteome</keyword>
<keyword evidence="3" id="KW-0378">Hydrolase</keyword>
<keyword evidence="3" id="KW-0547">Nucleotide-binding</keyword>
<evidence type="ECO:0000313" key="3">
    <source>
        <dbReference type="EMBL" id="MCY0150911.1"/>
    </source>
</evidence>
<accession>A0ABT3ZGH4</accession>
<dbReference type="PROSITE" id="PS51194">
    <property type="entry name" value="HELICASE_CTER"/>
    <property type="match status" value="1"/>
</dbReference>
<protein>
    <submittedName>
        <fullName evidence="3">Helicase-related protein</fullName>
    </submittedName>
</protein>